<dbReference type="EMBL" id="RAWE01000152">
    <property type="protein sequence ID" value="RKG98126.1"/>
    <property type="molecule type" value="Genomic_DNA"/>
</dbReference>
<proteinExistence type="predicted"/>
<name>A0A3A8JT12_9BACT</name>
<keyword evidence="3" id="KW-1185">Reference proteome</keyword>
<dbReference type="AlphaFoldDB" id="A0A3A8JT12"/>
<evidence type="ECO:0000313" key="2">
    <source>
        <dbReference type="EMBL" id="RKG98126.1"/>
    </source>
</evidence>
<comment type="caution">
    <text evidence="2">The sequence shown here is derived from an EMBL/GenBank/DDBJ whole genome shotgun (WGS) entry which is preliminary data.</text>
</comment>
<evidence type="ECO:0008006" key="4">
    <source>
        <dbReference type="Google" id="ProtNLM"/>
    </source>
</evidence>
<accession>A0A3A8JT12</accession>
<dbReference type="Proteomes" id="UP000268313">
    <property type="component" value="Unassembled WGS sequence"/>
</dbReference>
<evidence type="ECO:0000256" key="1">
    <source>
        <dbReference type="SAM" id="MobiDB-lite"/>
    </source>
</evidence>
<reference evidence="3" key="1">
    <citation type="submission" date="2018-09" db="EMBL/GenBank/DDBJ databases">
        <authorList>
            <person name="Livingstone P.G."/>
            <person name="Whitworth D.E."/>
        </authorList>
    </citation>
    <scope>NUCLEOTIDE SEQUENCE [LARGE SCALE GENOMIC DNA]</scope>
    <source>
        <strain evidence="3">CA043D</strain>
    </source>
</reference>
<sequence>MSYAASEDLLDLEDLIASDLLTQPPPSRFTVPGNDVERAALGYLHANCGHCHNQQRPESEGPRCYAPENALDFRLQVGRLGSPGETPAYRSGDSDAFNPGHPDSSRMIKRISKRQTGWSMPLLGTEVVDAEAVALLRRWISEMKRD</sequence>
<organism evidence="2 3">
    <name type="scientific">Corallococcus carmarthensis</name>
    <dbReference type="NCBI Taxonomy" id="2316728"/>
    <lineage>
        <taxon>Bacteria</taxon>
        <taxon>Pseudomonadati</taxon>
        <taxon>Myxococcota</taxon>
        <taxon>Myxococcia</taxon>
        <taxon>Myxococcales</taxon>
        <taxon>Cystobacterineae</taxon>
        <taxon>Myxococcaceae</taxon>
        <taxon>Corallococcus</taxon>
    </lineage>
</organism>
<gene>
    <name evidence="2" type="ORF">D7X32_30530</name>
</gene>
<evidence type="ECO:0000313" key="3">
    <source>
        <dbReference type="Proteomes" id="UP000268313"/>
    </source>
</evidence>
<feature type="region of interest" description="Disordered" evidence="1">
    <location>
        <begin position="82"/>
        <end position="102"/>
    </location>
</feature>
<protein>
    <recommendedName>
        <fullName evidence="4">Cytochrome c domain-containing protein</fullName>
    </recommendedName>
</protein>